<evidence type="ECO:0000313" key="4">
    <source>
        <dbReference type="Proteomes" id="UP001642484"/>
    </source>
</evidence>
<evidence type="ECO:0008006" key="5">
    <source>
        <dbReference type="Google" id="ProtNLM"/>
    </source>
</evidence>
<reference evidence="3 4" key="1">
    <citation type="submission" date="2024-02" db="EMBL/GenBank/DDBJ databases">
        <authorList>
            <person name="Chen Y."/>
            <person name="Shah S."/>
            <person name="Dougan E. K."/>
            <person name="Thang M."/>
            <person name="Chan C."/>
        </authorList>
    </citation>
    <scope>NUCLEOTIDE SEQUENCE [LARGE SCALE GENOMIC DNA]</scope>
</reference>
<feature type="compositionally biased region" description="Basic and acidic residues" evidence="2">
    <location>
        <begin position="152"/>
        <end position="162"/>
    </location>
</feature>
<comment type="caution">
    <text evidence="3">The sequence shown here is derived from an EMBL/GenBank/DDBJ whole genome shotgun (WGS) entry which is preliminary data.</text>
</comment>
<sequence length="162" mass="18463">MQAFQKVMALEQDEAGLKQQLWAEHQRVDRLEEALQREEKQRDEVMKENLELKKEMQHEAQVNDQTAQRLDALEKGHSAGAETRVQALEEENVKFRAALAGAARRLINLEADVTSQRRWDDAQRLGGVQGRAPKLCDTRSSRCSQRAKSKRSRIDGKGSGRL</sequence>
<gene>
    <name evidence="3" type="ORF">CCMP2556_LOCUS36040</name>
</gene>
<evidence type="ECO:0000256" key="1">
    <source>
        <dbReference type="SAM" id="Coils"/>
    </source>
</evidence>
<protein>
    <recommendedName>
        <fullName evidence="5">Cilia- and flagella-associated protein 157</fullName>
    </recommendedName>
</protein>
<keyword evidence="1" id="KW-0175">Coiled coil</keyword>
<dbReference type="Gene3D" id="1.20.5.340">
    <property type="match status" value="1"/>
</dbReference>
<dbReference type="Proteomes" id="UP001642484">
    <property type="component" value="Unassembled WGS sequence"/>
</dbReference>
<organism evidence="3 4">
    <name type="scientific">Durusdinium trenchii</name>
    <dbReference type="NCBI Taxonomy" id="1381693"/>
    <lineage>
        <taxon>Eukaryota</taxon>
        <taxon>Sar</taxon>
        <taxon>Alveolata</taxon>
        <taxon>Dinophyceae</taxon>
        <taxon>Suessiales</taxon>
        <taxon>Symbiodiniaceae</taxon>
        <taxon>Durusdinium</taxon>
    </lineage>
</organism>
<proteinExistence type="predicted"/>
<accession>A0ABP0PBT5</accession>
<feature type="region of interest" description="Disordered" evidence="2">
    <location>
        <begin position="123"/>
        <end position="162"/>
    </location>
</feature>
<evidence type="ECO:0000256" key="2">
    <source>
        <dbReference type="SAM" id="MobiDB-lite"/>
    </source>
</evidence>
<keyword evidence="4" id="KW-1185">Reference proteome</keyword>
<name>A0ABP0PBT5_9DINO</name>
<dbReference type="EMBL" id="CAXAMN010022862">
    <property type="protein sequence ID" value="CAK9073244.1"/>
    <property type="molecule type" value="Genomic_DNA"/>
</dbReference>
<feature type="coiled-coil region" evidence="1">
    <location>
        <begin position="21"/>
        <end position="55"/>
    </location>
</feature>
<evidence type="ECO:0000313" key="3">
    <source>
        <dbReference type="EMBL" id="CAK9073244.1"/>
    </source>
</evidence>